<reference evidence="1" key="1">
    <citation type="submission" date="2021-08" db="EMBL/GenBank/DDBJ databases">
        <title>The first chromosome-level gecko genome reveals the dynamic sex chromosomes of Neotropical dwarf geckos (Sphaerodactylidae: Sphaerodactylus).</title>
        <authorList>
            <person name="Pinto B.J."/>
            <person name="Keating S.E."/>
            <person name="Gamble T."/>
        </authorList>
    </citation>
    <scope>NUCLEOTIDE SEQUENCE</scope>
    <source>
        <strain evidence="1">TG3544</strain>
    </source>
</reference>
<comment type="caution">
    <text evidence="1">The sequence shown here is derived from an EMBL/GenBank/DDBJ whole genome shotgun (WGS) entry which is preliminary data.</text>
</comment>
<dbReference type="Proteomes" id="UP000827872">
    <property type="component" value="Linkage Group LG01"/>
</dbReference>
<evidence type="ECO:0000313" key="1">
    <source>
        <dbReference type="EMBL" id="KAH8015554.1"/>
    </source>
</evidence>
<keyword evidence="2" id="KW-1185">Reference proteome</keyword>
<organism evidence="1 2">
    <name type="scientific">Sphaerodactylus townsendi</name>
    <dbReference type="NCBI Taxonomy" id="933632"/>
    <lineage>
        <taxon>Eukaryota</taxon>
        <taxon>Metazoa</taxon>
        <taxon>Chordata</taxon>
        <taxon>Craniata</taxon>
        <taxon>Vertebrata</taxon>
        <taxon>Euteleostomi</taxon>
        <taxon>Lepidosauria</taxon>
        <taxon>Squamata</taxon>
        <taxon>Bifurcata</taxon>
        <taxon>Gekkota</taxon>
        <taxon>Sphaerodactylidae</taxon>
        <taxon>Sphaerodactylus</taxon>
    </lineage>
</organism>
<proteinExistence type="predicted"/>
<gene>
    <name evidence="1" type="ORF">K3G42_005477</name>
</gene>
<dbReference type="EMBL" id="CM037614">
    <property type="protein sequence ID" value="KAH8015554.1"/>
    <property type="molecule type" value="Genomic_DNA"/>
</dbReference>
<evidence type="ECO:0000313" key="2">
    <source>
        <dbReference type="Proteomes" id="UP000827872"/>
    </source>
</evidence>
<protein>
    <submittedName>
        <fullName evidence="1">Uncharacterized protein</fullName>
    </submittedName>
</protein>
<accession>A0ACB8G8L1</accession>
<name>A0ACB8G8L1_9SAUR</name>
<sequence>MPPYLLDSVCSVVEVFYEYAERDGDCFTLNRRELKKLIQKEFSEVLQDPRDPRAVELVLQLLDLNGDCLVDFNEFLILVFQVAMACYSFLQPSDCREEETRGSRCDRDPRRDESIRHQPEDSGEERTCGHERQGSYQTRPGPADSSTRREERREYRTPVHPVGRIIERSRQAHNLGSKDDRGRIYLSREAQKWKDRAHEPEPQRNEASCGKKTEVNISKNPHKERDVIGNIGHKCLSSKPVRTTWEDPVSLNHEHMKREATAHEHKG</sequence>